<dbReference type="Proteomes" id="UP000198923">
    <property type="component" value="Unassembled WGS sequence"/>
</dbReference>
<dbReference type="EMBL" id="FNCN01000022">
    <property type="protein sequence ID" value="SDH76479.1"/>
    <property type="molecule type" value="Genomic_DNA"/>
</dbReference>
<organism evidence="2 3">
    <name type="scientific">Sinosporangium album</name>
    <dbReference type="NCBI Taxonomy" id="504805"/>
    <lineage>
        <taxon>Bacteria</taxon>
        <taxon>Bacillati</taxon>
        <taxon>Actinomycetota</taxon>
        <taxon>Actinomycetes</taxon>
        <taxon>Streptosporangiales</taxon>
        <taxon>Streptosporangiaceae</taxon>
        <taxon>Sinosporangium</taxon>
    </lineage>
</organism>
<evidence type="ECO:0008006" key="4">
    <source>
        <dbReference type="Google" id="ProtNLM"/>
    </source>
</evidence>
<gene>
    <name evidence="2" type="ORF">SAMN05421505_12229</name>
</gene>
<evidence type="ECO:0000256" key="1">
    <source>
        <dbReference type="SAM" id="MobiDB-lite"/>
    </source>
</evidence>
<dbReference type="InterPro" id="IPR012341">
    <property type="entry name" value="6hp_glycosidase-like_sf"/>
</dbReference>
<evidence type="ECO:0000313" key="3">
    <source>
        <dbReference type="Proteomes" id="UP000198923"/>
    </source>
</evidence>
<dbReference type="Gene3D" id="1.50.10.10">
    <property type="match status" value="1"/>
</dbReference>
<protein>
    <recommendedName>
        <fullName evidence="4">Prenyltransferase and squalene oxidase repeat-containing protein</fullName>
    </recommendedName>
</protein>
<evidence type="ECO:0000313" key="2">
    <source>
        <dbReference type="EMBL" id="SDH76479.1"/>
    </source>
</evidence>
<proteinExistence type="predicted"/>
<dbReference type="SUPFAM" id="SSF48208">
    <property type="entry name" value="Six-hairpin glycosidases"/>
    <property type="match status" value="1"/>
</dbReference>
<accession>A0A1G8F385</accession>
<sequence length="405" mass="42373">MTSAGQRPAPEPVPEVPGVPGVPGVLTAEQVVRTAGSIAAVQEADGGVPWPGGHVDAWNHVECLMAMSVAGLRDEARRGYAWLARHQRADGSWPMKLVGGRATEKGGESNHAAYIAVGVWHELLVTGDEGFARLMWPAVRSALEFVVGLATARGEVVWERREDGTAADYALLTGCSSIYQGLRCGVLLAERVGDPQPDWELAAARLRHVLVAHPEAFADKSRFAMDWYYPVLGGALRGTAARERLDAGWSAFVEPGLGVRCVADQPWVTGAETCELVLTLAAIGERERATALFADMQHLRHEDGSYWTGWQFANERHFPHEQSAYTAAAVVLAADALSGASGAADLFRDAGLDDRQDAVGTVGTVGAAAGTATGATVGTAGAATGAATGAADPGACGCDLTPSRV</sequence>
<dbReference type="InterPro" id="IPR008928">
    <property type="entry name" value="6-hairpin_glycosidase_sf"/>
</dbReference>
<reference evidence="2 3" key="1">
    <citation type="submission" date="2016-10" db="EMBL/GenBank/DDBJ databases">
        <authorList>
            <person name="de Groot N.N."/>
        </authorList>
    </citation>
    <scope>NUCLEOTIDE SEQUENCE [LARGE SCALE GENOMIC DNA]</scope>
    <source>
        <strain evidence="2 3">CPCC 201354</strain>
    </source>
</reference>
<dbReference type="GO" id="GO:0005975">
    <property type="term" value="P:carbohydrate metabolic process"/>
    <property type="evidence" value="ECO:0007669"/>
    <property type="project" value="InterPro"/>
</dbReference>
<dbReference type="AlphaFoldDB" id="A0A1G8F385"/>
<feature type="region of interest" description="Disordered" evidence="1">
    <location>
        <begin position="1"/>
        <end position="21"/>
    </location>
</feature>
<dbReference type="STRING" id="504805.SAMN05421505_12229"/>
<name>A0A1G8F385_9ACTN</name>
<keyword evidence="3" id="KW-1185">Reference proteome</keyword>
<dbReference type="RefSeq" id="WP_420820027.1">
    <property type="nucleotide sequence ID" value="NZ_FNCN01000022.1"/>
</dbReference>